<evidence type="ECO:0000313" key="2">
    <source>
        <dbReference type="Proteomes" id="UP000321223"/>
    </source>
</evidence>
<accession>A0A510PLK4</accession>
<evidence type="ECO:0000313" key="1">
    <source>
        <dbReference type="EMBL" id="GCA94715.1"/>
    </source>
</evidence>
<sequence>MNQPSLNFVEQLVIAEVREQLRNLPASFRQYLSEIKIDRVMNNAIQILPRSFKTLGEKYHDYHTRRLRIKIAVERAITDILHELKFYYVAQTEVEDEENIPTEPYSERWDSSYFNG</sequence>
<protein>
    <recommendedName>
        <fullName evidence="3">Late competence development ComFB family protein</fullName>
    </recommendedName>
</protein>
<gene>
    <name evidence="1" type="ORF">MAE30S32_33670</name>
</gene>
<dbReference type="RefSeq" id="WP_147072306.1">
    <property type="nucleotide sequence ID" value="NZ_BHVU01000238.1"/>
</dbReference>
<dbReference type="Proteomes" id="UP000321223">
    <property type="component" value="Unassembled WGS sequence"/>
</dbReference>
<organism evidence="1 2">
    <name type="scientific">Microcystis aeruginosa 11-30S32</name>
    <dbReference type="NCBI Taxonomy" id="2358142"/>
    <lineage>
        <taxon>Bacteria</taxon>
        <taxon>Bacillati</taxon>
        <taxon>Cyanobacteriota</taxon>
        <taxon>Cyanophyceae</taxon>
        <taxon>Oscillatoriophycideae</taxon>
        <taxon>Chroococcales</taxon>
        <taxon>Microcystaceae</taxon>
        <taxon>Microcystis</taxon>
    </lineage>
</organism>
<comment type="caution">
    <text evidence="1">The sequence shown here is derived from an EMBL/GenBank/DDBJ whole genome shotgun (WGS) entry which is preliminary data.</text>
</comment>
<dbReference type="AlphaFoldDB" id="A0A510PLK4"/>
<name>A0A510PLK4_MICAE</name>
<evidence type="ECO:0008006" key="3">
    <source>
        <dbReference type="Google" id="ProtNLM"/>
    </source>
</evidence>
<reference evidence="1 2" key="1">
    <citation type="journal article" date="2019" name="Appl. Environ. Microbiol.">
        <title>Co-occurrence of broad and narrow host-range viruses infecting the toxic bloom-forming cyanobacterium Microcystis aeruginosa.</title>
        <authorList>
            <person name="Morimoto D."/>
            <person name="Tominaga K."/>
            <person name="Nishimura Y."/>
            <person name="Yoshida N."/>
            <person name="Kimura S."/>
            <person name="Sako Y."/>
            <person name="Yoshida T."/>
        </authorList>
    </citation>
    <scope>NUCLEOTIDE SEQUENCE [LARGE SCALE GENOMIC DNA]</scope>
    <source>
        <strain evidence="1 2">11-30S32</strain>
    </source>
</reference>
<proteinExistence type="predicted"/>
<dbReference type="EMBL" id="BHVU01000238">
    <property type="protein sequence ID" value="GCA94715.1"/>
    <property type="molecule type" value="Genomic_DNA"/>
</dbReference>